<evidence type="ECO:0000313" key="4">
    <source>
        <dbReference type="Proteomes" id="UP001168524"/>
    </source>
</evidence>
<feature type="compositionally biased region" description="Polar residues" evidence="1">
    <location>
        <begin position="35"/>
        <end position="60"/>
    </location>
</feature>
<feature type="compositionally biased region" description="Polar residues" evidence="1">
    <location>
        <begin position="88"/>
        <end position="99"/>
    </location>
</feature>
<comment type="caution">
    <text evidence="3">The sequence shown here is derived from an EMBL/GenBank/DDBJ whole genome shotgun (WGS) entry which is preliminary data.</text>
</comment>
<dbReference type="PROSITE" id="PS51257">
    <property type="entry name" value="PROKAR_LIPOPROTEIN"/>
    <property type="match status" value="1"/>
</dbReference>
<dbReference type="Proteomes" id="UP001168524">
    <property type="component" value="Unassembled WGS sequence"/>
</dbReference>
<feature type="chain" id="PRO_5046705555" description="Lipoprotein" evidence="2">
    <location>
        <begin position="20"/>
        <end position="99"/>
    </location>
</feature>
<accession>A0ABT7WJS7</accession>
<name>A0ABT7WJS7_9GAMM</name>
<evidence type="ECO:0008006" key="5">
    <source>
        <dbReference type="Google" id="ProtNLM"/>
    </source>
</evidence>
<evidence type="ECO:0000256" key="1">
    <source>
        <dbReference type="SAM" id="MobiDB-lite"/>
    </source>
</evidence>
<feature type="region of interest" description="Disordered" evidence="1">
    <location>
        <begin position="27"/>
        <end position="99"/>
    </location>
</feature>
<dbReference type="RefSeq" id="WP_267979208.1">
    <property type="nucleotide sequence ID" value="NZ_JAPQKF010000001.1"/>
</dbReference>
<sequence length="99" mass="10816">MLKKLMLTSLALTFILGLAGCDRNRDADMMKQDEANTSPHSMESRPTNTDELNSDQLNNDQLHDDYNNGASTPAFIENDASGVVPEKSGSSLSSRTRPD</sequence>
<dbReference type="EMBL" id="JAUDZE010000001">
    <property type="protein sequence ID" value="MDN0012932.1"/>
    <property type="molecule type" value="Genomic_DNA"/>
</dbReference>
<evidence type="ECO:0000256" key="2">
    <source>
        <dbReference type="SAM" id="SignalP"/>
    </source>
</evidence>
<reference evidence="3" key="1">
    <citation type="submission" date="2023-06" db="EMBL/GenBank/DDBJ databases">
        <title>Two novel species of Acinetobacter isolated from motorbike repairing workshop in Vietnam.</title>
        <authorList>
            <person name="Le N.T.T."/>
        </authorList>
    </citation>
    <scope>NUCLEOTIDE SEQUENCE</scope>
    <source>
        <strain evidence="3">VNH17</strain>
    </source>
</reference>
<protein>
    <recommendedName>
        <fullName evidence="5">Lipoprotein</fullName>
    </recommendedName>
</protein>
<organism evidence="3 4">
    <name type="scientific">Acinetobacter thutiue</name>
    <dbReference type="NCBI Taxonomy" id="2998078"/>
    <lineage>
        <taxon>Bacteria</taxon>
        <taxon>Pseudomonadati</taxon>
        <taxon>Pseudomonadota</taxon>
        <taxon>Gammaproteobacteria</taxon>
        <taxon>Moraxellales</taxon>
        <taxon>Moraxellaceae</taxon>
        <taxon>Acinetobacter</taxon>
    </lineage>
</organism>
<proteinExistence type="predicted"/>
<evidence type="ECO:0000313" key="3">
    <source>
        <dbReference type="EMBL" id="MDN0012932.1"/>
    </source>
</evidence>
<feature type="signal peptide" evidence="2">
    <location>
        <begin position="1"/>
        <end position="19"/>
    </location>
</feature>
<keyword evidence="4" id="KW-1185">Reference proteome</keyword>
<keyword evidence="2" id="KW-0732">Signal</keyword>
<gene>
    <name evidence="3" type="ORF">QTA56_01620</name>
</gene>